<dbReference type="Proteomes" id="UP000663193">
    <property type="component" value="Chromosome 18"/>
</dbReference>
<protein>
    <submittedName>
        <fullName evidence="1">Uncharacterized protein</fullName>
    </submittedName>
</protein>
<proteinExistence type="predicted"/>
<sequence>MNVCMILRFLVAPNDHRVCYVQVSNRRINALQLRRPKTTSTVMLPALRRDGKRKSGSLFNTRLAR</sequence>
<organism evidence="1 2">
    <name type="scientific">Phaeosphaeria nodorum (strain SN15 / ATCC MYA-4574 / FGSC 10173)</name>
    <name type="common">Glume blotch fungus</name>
    <name type="synonym">Parastagonospora nodorum</name>
    <dbReference type="NCBI Taxonomy" id="321614"/>
    <lineage>
        <taxon>Eukaryota</taxon>
        <taxon>Fungi</taxon>
        <taxon>Dikarya</taxon>
        <taxon>Ascomycota</taxon>
        <taxon>Pezizomycotina</taxon>
        <taxon>Dothideomycetes</taxon>
        <taxon>Pleosporomycetidae</taxon>
        <taxon>Pleosporales</taxon>
        <taxon>Pleosporineae</taxon>
        <taxon>Phaeosphaeriaceae</taxon>
        <taxon>Parastagonospora</taxon>
    </lineage>
</organism>
<dbReference type="VEuPathDB" id="FungiDB:JI435_422210"/>
<evidence type="ECO:0000313" key="2">
    <source>
        <dbReference type="Proteomes" id="UP000663193"/>
    </source>
</evidence>
<dbReference type="EMBL" id="CP069040">
    <property type="protein sequence ID" value="QRD05263.1"/>
    <property type="molecule type" value="Genomic_DNA"/>
</dbReference>
<reference evidence="2" key="1">
    <citation type="journal article" date="2021" name="BMC Genomics">
        <title>Chromosome-level genome assembly and manually-curated proteome of model necrotroph Parastagonospora nodorum Sn15 reveals a genome-wide trove of candidate effector homologs, and redundancy of virulence-related functions within an accessory chromosome.</title>
        <authorList>
            <person name="Bertazzoni S."/>
            <person name="Jones D.A.B."/>
            <person name="Phan H.T."/>
            <person name="Tan K.-C."/>
            <person name="Hane J.K."/>
        </authorList>
    </citation>
    <scope>NUCLEOTIDE SEQUENCE [LARGE SCALE GENOMIC DNA]</scope>
    <source>
        <strain evidence="2">SN15 / ATCC MYA-4574 / FGSC 10173)</strain>
    </source>
</reference>
<name>A0A7U2NNX0_PHANO</name>
<dbReference type="AlphaFoldDB" id="A0A7U2NNX0"/>
<accession>A0A7U2NNX0</accession>
<evidence type="ECO:0000313" key="1">
    <source>
        <dbReference type="EMBL" id="QRD05263.1"/>
    </source>
</evidence>
<keyword evidence="2" id="KW-1185">Reference proteome</keyword>
<gene>
    <name evidence="1" type="ORF">JI435_422210</name>
</gene>